<organism evidence="2 3">
    <name type="scientific">Streptomyces marianii</name>
    <dbReference type="NCBI Taxonomy" id="1817406"/>
    <lineage>
        <taxon>Bacteria</taxon>
        <taxon>Bacillati</taxon>
        <taxon>Actinomycetota</taxon>
        <taxon>Actinomycetes</taxon>
        <taxon>Kitasatosporales</taxon>
        <taxon>Streptomycetaceae</taxon>
        <taxon>Streptomyces</taxon>
    </lineage>
</organism>
<dbReference type="EMBL" id="VAWE01000001">
    <property type="protein sequence ID" value="TLQ43837.1"/>
    <property type="molecule type" value="Genomic_DNA"/>
</dbReference>
<dbReference type="Gene3D" id="2.40.480.10">
    <property type="entry name" value="Allene oxide cyclase-like"/>
    <property type="match status" value="1"/>
</dbReference>
<accession>A0A5R9E386</accession>
<evidence type="ECO:0000313" key="3">
    <source>
        <dbReference type="Proteomes" id="UP000305921"/>
    </source>
</evidence>
<dbReference type="InterPro" id="IPR044859">
    <property type="entry name" value="Allene_oxi_cyc_Dirigent"/>
</dbReference>
<reference evidence="2 3" key="1">
    <citation type="submission" date="2019-05" db="EMBL/GenBank/DDBJ databases">
        <title>Streptomyces marianii sp. nov., a novel marine actinomycete from southern coast of India.</title>
        <authorList>
            <person name="Iniyan A.M."/>
            <person name="Wink J."/>
            <person name="Ramprasad E."/>
            <person name="Ramana C.V."/>
            <person name="Bunk B."/>
            <person name="Sproer C."/>
            <person name="Joseph F.-J.R.S."/>
            <person name="Vincent S.G.P."/>
        </authorList>
    </citation>
    <scope>NUCLEOTIDE SEQUENCE [LARGE SCALE GENOMIC DNA]</scope>
    <source>
        <strain evidence="2 3">ICN19</strain>
    </source>
</reference>
<evidence type="ECO:0000256" key="1">
    <source>
        <dbReference type="SAM" id="SignalP"/>
    </source>
</evidence>
<name>A0A5R9E386_9ACTN</name>
<dbReference type="RefSeq" id="WP_138053242.1">
    <property type="nucleotide sequence ID" value="NZ_VAWE01000001.1"/>
</dbReference>
<keyword evidence="1" id="KW-0732">Signal</keyword>
<evidence type="ECO:0000313" key="2">
    <source>
        <dbReference type="EMBL" id="TLQ43837.1"/>
    </source>
</evidence>
<evidence type="ECO:0008006" key="4">
    <source>
        <dbReference type="Google" id="ProtNLM"/>
    </source>
</evidence>
<protein>
    <recommendedName>
        <fullName evidence="4">Dirigent protein</fullName>
    </recommendedName>
</protein>
<dbReference type="Proteomes" id="UP000305921">
    <property type="component" value="Unassembled WGS sequence"/>
</dbReference>
<sequence length="156" mass="16290">MNKAAVSSTIAVAVLALSGAAITGSPAQADYDNKQTVVLKLKTMQETQFGNSSDPTPGATFGATGALTMHGKHFGSYARICTVAASTPRRIICESGFRTPDGQFETRAFTEGNFAVFSSAVTGGTARFRNVTGEAEFGPSSGGTREIIVYLNGVRR</sequence>
<feature type="signal peptide" evidence="1">
    <location>
        <begin position="1"/>
        <end position="29"/>
    </location>
</feature>
<gene>
    <name evidence="2" type="ORF">FEF34_12420</name>
</gene>
<keyword evidence="3" id="KW-1185">Reference proteome</keyword>
<feature type="chain" id="PRO_5024390090" description="Dirigent protein" evidence="1">
    <location>
        <begin position="30"/>
        <end position="156"/>
    </location>
</feature>
<proteinExistence type="predicted"/>
<dbReference type="AlphaFoldDB" id="A0A5R9E386"/>
<comment type="caution">
    <text evidence="2">The sequence shown here is derived from an EMBL/GenBank/DDBJ whole genome shotgun (WGS) entry which is preliminary data.</text>
</comment>